<organism evidence="2">
    <name type="scientific">marine sediment metagenome</name>
    <dbReference type="NCBI Taxonomy" id="412755"/>
    <lineage>
        <taxon>unclassified sequences</taxon>
        <taxon>metagenomes</taxon>
        <taxon>ecological metagenomes</taxon>
    </lineage>
</organism>
<protein>
    <recommendedName>
        <fullName evidence="1">Type ISP restriction-modification enzyme LLaBIII C-terminal specificity domain-containing protein</fullName>
    </recommendedName>
</protein>
<dbReference type="Pfam" id="PF18135">
    <property type="entry name" value="Type_ISP_C"/>
    <property type="match status" value="1"/>
</dbReference>
<evidence type="ECO:0000313" key="2">
    <source>
        <dbReference type="EMBL" id="GAI17037.1"/>
    </source>
</evidence>
<dbReference type="EMBL" id="BARV01006802">
    <property type="protein sequence ID" value="GAI17037.1"/>
    <property type="molecule type" value="Genomic_DNA"/>
</dbReference>
<accession>X1LCN8</accession>
<proteinExistence type="predicted"/>
<feature type="non-terminal residue" evidence="2">
    <location>
        <position position="1"/>
    </location>
</feature>
<evidence type="ECO:0000259" key="1">
    <source>
        <dbReference type="Pfam" id="PF18135"/>
    </source>
</evidence>
<sequence length="390" mass="45367">TNWVKLMPNEPYFFFVPKDFSLQQEYEHAWSLANVFKGISGIETKRDAFAIDFNKKVLVERIADFVDRDCSVEEIMNRYSLRDNEWNVAEARETLRRDRSWENQFVSCLYRPFDIRNIIYSDIILARTRGILMDSLNKPNLGLVAARQTKEDFAVLATSCVCTHKIVTVYDRSFVFPLYVYPGKGELQFEEGHRHNLNPEFIKAVSEKVGLKFVEDDRGDLEVTLGPEDIFNYAYAVFHSPTYRTRYAEFLKIDFPRLPLTSDKELFKALAEKGAELVSLHLIEAPVVEQQRTQIKFDVAGSNVVEKVTYDETAKRVCINKEQYFEGAPPEVWNFHIGGYQVCQKWLKDRKGRKLSYDDLAHYQKVIAALKETIRIMAKIDELIPGWPIE</sequence>
<dbReference type="AlphaFoldDB" id="X1LCN8"/>
<reference evidence="2" key="1">
    <citation type="journal article" date="2014" name="Front. Microbiol.">
        <title>High frequency of phylogenetically diverse reductive dehalogenase-homologous genes in deep subseafloor sedimentary metagenomes.</title>
        <authorList>
            <person name="Kawai M."/>
            <person name="Futagami T."/>
            <person name="Toyoda A."/>
            <person name="Takaki Y."/>
            <person name="Nishi S."/>
            <person name="Hori S."/>
            <person name="Arai W."/>
            <person name="Tsubouchi T."/>
            <person name="Morono Y."/>
            <person name="Uchiyama I."/>
            <person name="Ito T."/>
            <person name="Fujiyama A."/>
            <person name="Inagaki F."/>
            <person name="Takami H."/>
        </authorList>
    </citation>
    <scope>NUCLEOTIDE SEQUENCE</scope>
    <source>
        <strain evidence="2">Expedition CK06-06</strain>
    </source>
</reference>
<name>X1LCN8_9ZZZZ</name>
<dbReference type="InterPro" id="IPR041635">
    <property type="entry name" value="Type_ISP_LLaBIII_C"/>
</dbReference>
<gene>
    <name evidence="2" type="ORF">S06H3_13925</name>
</gene>
<comment type="caution">
    <text evidence="2">The sequence shown here is derived from an EMBL/GenBank/DDBJ whole genome shotgun (WGS) entry which is preliminary data.</text>
</comment>
<feature type="domain" description="Type ISP restriction-modification enzyme LLaBIII C-terminal specificity" evidence="1">
    <location>
        <begin position="40"/>
        <end position="378"/>
    </location>
</feature>